<feature type="domain" description="Orc1-like AAA ATPase" evidence="1">
    <location>
        <begin position="14"/>
        <end position="192"/>
    </location>
</feature>
<name>A0A7Z8JX49_9CELL</name>
<dbReference type="PRINTS" id="PR00364">
    <property type="entry name" value="DISEASERSIST"/>
</dbReference>
<feature type="non-terminal residue" evidence="2">
    <location>
        <position position="681"/>
    </location>
</feature>
<dbReference type="AlphaFoldDB" id="A0A7Z8JX49"/>
<dbReference type="Gene3D" id="1.25.40.10">
    <property type="entry name" value="Tetratricopeptide repeat domain"/>
    <property type="match status" value="2"/>
</dbReference>
<sequence>PAQPLPLPRRVGDFTGREVERAALAGALTAAGGAPVAVVTGPPGFGKTTLAAQVARDLADRFDDQLFLDLRGVDAAPVDPDAAVRRVADALAEGTVPPDPDEAVAHVHRLLAGRRVLLVLDNAASEEQVRPLLPAEGPAAVLVTSRRTLAGLSGVHRTVLGRLDPADSVALLARIVPDRSAAEPLARLASLCDDVPLALRIAGNRLAVRAGWSIAGLVRRMSSEERRLDSLTAGDLQVRAAFASSYEQLGPGAQRLFRRLALVDAPNAGAGLAAALVGESLWRTEDLLDELCDLSLVQHLPGDRYQLHDLLRLFARWELDHQEDPAAHEAARAAADDWLLTTTVRAGRRFEPDHADHPDDGLAGPAGGDVDLHDAAAAGVWLRAESGSWLAALRRASDAGEHERVVAVADAVHWFSDLWSTWDRWPEVYDRSAEAATALGDDRLVAVHEGYRAWAQSVCRGDDRAGIAAATRALEAARRCGDAAQIGWALSYRSSMTAHLGELPAAEVDAREAVACMLDAGDREGAPQAMLALGRVQARLGRLDDALATTRATLVRLADPATRPRLQVAAFTEANALAQLARILVAARRWPEARDAADRALTVAEAVGSPRIVASGYQHRGLARAGLGDLEGALGDLEIAVALRRETRDEELVAEAEAALARVRAEGAPAGAAPGGGAADR</sequence>
<evidence type="ECO:0000313" key="3">
    <source>
        <dbReference type="Proteomes" id="UP000308121"/>
    </source>
</evidence>
<dbReference type="RefSeq" id="WP_154731222.1">
    <property type="nucleotide sequence ID" value="NZ_SZYE01000316.1"/>
</dbReference>
<dbReference type="EMBL" id="SZYE01000316">
    <property type="protein sequence ID" value="TKR21896.1"/>
    <property type="molecule type" value="Genomic_DNA"/>
</dbReference>
<reference evidence="2 3" key="1">
    <citation type="submission" date="2019-05" db="EMBL/GenBank/DDBJ databases">
        <title>Genome sequence of Cellulomonas hominis strain CS1.</title>
        <authorList>
            <person name="Belmont J."/>
            <person name="Maclea K.S."/>
        </authorList>
    </citation>
    <scope>NUCLEOTIDE SEQUENCE [LARGE SCALE GENOMIC DNA]</scope>
    <source>
        <strain evidence="2 3">CS1</strain>
    </source>
</reference>
<protein>
    <submittedName>
        <fullName evidence="2">Transcriptional regulator</fullName>
    </submittedName>
</protein>
<dbReference type="Proteomes" id="UP000308121">
    <property type="component" value="Unassembled WGS sequence"/>
</dbReference>
<dbReference type="Gene3D" id="3.40.50.300">
    <property type="entry name" value="P-loop containing nucleotide triphosphate hydrolases"/>
    <property type="match status" value="1"/>
</dbReference>
<evidence type="ECO:0000259" key="1">
    <source>
        <dbReference type="Pfam" id="PF13191"/>
    </source>
</evidence>
<dbReference type="InterPro" id="IPR011990">
    <property type="entry name" value="TPR-like_helical_dom_sf"/>
</dbReference>
<gene>
    <name evidence="2" type="ORF">FA014_19325</name>
</gene>
<feature type="non-terminal residue" evidence="2">
    <location>
        <position position="1"/>
    </location>
</feature>
<dbReference type="InterPro" id="IPR027417">
    <property type="entry name" value="P-loop_NTPase"/>
</dbReference>
<dbReference type="InterPro" id="IPR041664">
    <property type="entry name" value="AAA_16"/>
</dbReference>
<dbReference type="SUPFAM" id="SSF48452">
    <property type="entry name" value="TPR-like"/>
    <property type="match status" value="2"/>
</dbReference>
<dbReference type="SMART" id="SM00028">
    <property type="entry name" value="TPR"/>
    <property type="match status" value="3"/>
</dbReference>
<dbReference type="InterPro" id="IPR019734">
    <property type="entry name" value="TPR_rpt"/>
</dbReference>
<dbReference type="GO" id="GO:0043531">
    <property type="term" value="F:ADP binding"/>
    <property type="evidence" value="ECO:0007669"/>
    <property type="project" value="InterPro"/>
</dbReference>
<organism evidence="2 3">
    <name type="scientific">Cellulomonas hominis</name>
    <dbReference type="NCBI Taxonomy" id="156981"/>
    <lineage>
        <taxon>Bacteria</taxon>
        <taxon>Bacillati</taxon>
        <taxon>Actinomycetota</taxon>
        <taxon>Actinomycetes</taxon>
        <taxon>Micrococcales</taxon>
        <taxon>Cellulomonadaceae</taxon>
        <taxon>Cellulomonas</taxon>
    </lineage>
</organism>
<dbReference type="OrthoDB" id="7628974at2"/>
<comment type="caution">
    <text evidence="2">The sequence shown here is derived from an EMBL/GenBank/DDBJ whole genome shotgun (WGS) entry which is preliminary data.</text>
</comment>
<dbReference type="PANTHER" id="PTHR47691">
    <property type="entry name" value="REGULATOR-RELATED"/>
    <property type="match status" value="1"/>
</dbReference>
<evidence type="ECO:0000313" key="2">
    <source>
        <dbReference type="EMBL" id="TKR21896.1"/>
    </source>
</evidence>
<accession>A0A7Z8JX49</accession>
<dbReference type="SUPFAM" id="SSF52540">
    <property type="entry name" value="P-loop containing nucleoside triphosphate hydrolases"/>
    <property type="match status" value="1"/>
</dbReference>
<dbReference type="Pfam" id="PF13191">
    <property type="entry name" value="AAA_16"/>
    <property type="match status" value="1"/>
</dbReference>
<proteinExistence type="predicted"/>
<dbReference type="PANTHER" id="PTHR47691:SF3">
    <property type="entry name" value="HTH-TYPE TRANSCRIPTIONAL REGULATOR RV0890C-RELATED"/>
    <property type="match status" value="1"/>
</dbReference>